<keyword evidence="5" id="KW-0547">Nucleotide-binding</keyword>
<accession>A0ABN2H2Y0</accession>
<dbReference type="InterPro" id="IPR030679">
    <property type="entry name" value="ABC_ATPase_HisP-typ"/>
</dbReference>
<dbReference type="InterPro" id="IPR003439">
    <property type="entry name" value="ABC_transporter-like_ATP-bd"/>
</dbReference>
<dbReference type="InterPro" id="IPR050086">
    <property type="entry name" value="MetN_ABC_transporter-like"/>
</dbReference>
<comment type="subcellular location">
    <subcellularLocation>
        <location evidence="1">Cell membrane</location>
        <topology evidence="1">Peripheral membrane protein</topology>
    </subcellularLocation>
</comment>
<keyword evidence="8" id="KW-0472">Membrane</keyword>
<evidence type="ECO:0000256" key="4">
    <source>
        <dbReference type="ARBA" id="ARBA00022475"/>
    </source>
</evidence>
<feature type="domain" description="ABC transporter" evidence="9">
    <location>
        <begin position="15"/>
        <end position="249"/>
    </location>
</feature>
<organism evidence="10 11">
    <name type="scientific">Fodinicola feengrottensis</name>
    <dbReference type="NCBI Taxonomy" id="435914"/>
    <lineage>
        <taxon>Bacteria</taxon>
        <taxon>Bacillati</taxon>
        <taxon>Actinomycetota</taxon>
        <taxon>Actinomycetes</taxon>
        <taxon>Mycobacteriales</taxon>
        <taxon>Fodinicola</taxon>
    </lineage>
</organism>
<gene>
    <name evidence="10" type="ORF">GCM10009765_32310</name>
</gene>
<evidence type="ECO:0000256" key="1">
    <source>
        <dbReference type="ARBA" id="ARBA00004202"/>
    </source>
</evidence>
<evidence type="ECO:0000256" key="3">
    <source>
        <dbReference type="ARBA" id="ARBA00022448"/>
    </source>
</evidence>
<dbReference type="PIRSF" id="PIRSF039085">
    <property type="entry name" value="ABC_ATPase_HisP"/>
    <property type="match status" value="1"/>
</dbReference>
<dbReference type="InterPro" id="IPR017871">
    <property type="entry name" value="ABC_transporter-like_CS"/>
</dbReference>
<protein>
    <submittedName>
        <fullName evidence="10">Amino acid ABC transporter ATP-binding protein</fullName>
    </submittedName>
</protein>
<dbReference type="CDD" id="cd03262">
    <property type="entry name" value="ABC_HisP_GlnQ"/>
    <property type="match status" value="1"/>
</dbReference>
<dbReference type="Proteomes" id="UP001500618">
    <property type="component" value="Unassembled WGS sequence"/>
</dbReference>
<evidence type="ECO:0000256" key="8">
    <source>
        <dbReference type="ARBA" id="ARBA00023136"/>
    </source>
</evidence>
<evidence type="ECO:0000256" key="5">
    <source>
        <dbReference type="ARBA" id="ARBA00022741"/>
    </source>
</evidence>
<keyword evidence="6 10" id="KW-0067">ATP-binding</keyword>
<keyword evidence="7" id="KW-0029">Amino-acid transport</keyword>
<dbReference type="PROSITE" id="PS00211">
    <property type="entry name" value="ABC_TRANSPORTER_1"/>
    <property type="match status" value="1"/>
</dbReference>
<dbReference type="Pfam" id="PF00005">
    <property type="entry name" value="ABC_tran"/>
    <property type="match status" value="1"/>
</dbReference>
<evidence type="ECO:0000256" key="7">
    <source>
        <dbReference type="ARBA" id="ARBA00022970"/>
    </source>
</evidence>
<dbReference type="PROSITE" id="PS50893">
    <property type="entry name" value="ABC_TRANSPORTER_2"/>
    <property type="match status" value="1"/>
</dbReference>
<keyword evidence="3" id="KW-0813">Transport</keyword>
<reference evidence="10 11" key="1">
    <citation type="journal article" date="2019" name="Int. J. Syst. Evol. Microbiol.">
        <title>The Global Catalogue of Microorganisms (GCM) 10K type strain sequencing project: providing services to taxonomists for standard genome sequencing and annotation.</title>
        <authorList>
            <consortium name="The Broad Institute Genomics Platform"/>
            <consortium name="The Broad Institute Genome Sequencing Center for Infectious Disease"/>
            <person name="Wu L."/>
            <person name="Ma J."/>
        </authorList>
    </citation>
    <scope>NUCLEOTIDE SEQUENCE [LARGE SCALE GENOMIC DNA]</scope>
    <source>
        <strain evidence="10 11">JCM 14718</strain>
    </source>
</reference>
<evidence type="ECO:0000256" key="2">
    <source>
        <dbReference type="ARBA" id="ARBA00005417"/>
    </source>
</evidence>
<dbReference type="EMBL" id="BAAANY010000009">
    <property type="protein sequence ID" value="GAA1680649.1"/>
    <property type="molecule type" value="Genomic_DNA"/>
</dbReference>
<evidence type="ECO:0000259" key="9">
    <source>
        <dbReference type="PROSITE" id="PS50893"/>
    </source>
</evidence>
<dbReference type="GO" id="GO:0005524">
    <property type="term" value="F:ATP binding"/>
    <property type="evidence" value="ECO:0007669"/>
    <property type="project" value="UniProtKB-KW"/>
</dbReference>
<dbReference type="SMART" id="SM00382">
    <property type="entry name" value="AAA"/>
    <property type="match status" value="1"/>
</dbReference>
<proteinExistence type="inferred from homology"/>
<dbReference type="PANTHER" id="PTHR43166">
    <property type="entry name" value="AMINO ACID IMPORT ATP-BINDING PROTEIN"/>
    <property type="match status" value="1"/>
</dbReference>
<dbReference type="Gene3D" id="3.40.50.300">
    <property type="entry name" value="P-loop containing nucleotide triphosphate hydrolases"/>
    <property type="match status" value="1"/>
</dbReference>
<comment type="caution">
    <text evidence="10">The sequence shown here is derived from an EMBL/GenBank/DDBJ whole genome shotgun (WGS) entry which is preliminary data.</text>
</comment>
<sequence length="265" mass="28735">MTMSKESGPAAEIAIEIRELHKYFGKLEVLKGIDFTVNRGEVVCVIGPSGSGKSTLLRCVNLLEEPTSGKIFVSGNEVTDPNANIDKIRRSIGMVFQQFNLFPHLSVLNNLTIAQRRVLHRSKAAAEKVALQNLEIVGLADKVHAYPAQLSGGQQQRAAIARSLSMGPDLMLFDEPTSALDPELVGDVLAVMRKLATDGMTMMVVTHEMSFARDVADRVIFMDGGVVVEQGQPADVLGNPQHERTKTFLSRVLNPTAVTAPESAD</sequence>
<comment type="similarity">
    <text evidence="2">Belongs to the ABC transporter superfamily.</text>
</comment>
<dbReference type="InterPro" id="IPR003593">
    <property type="entry name" value="AAA+_ATPase"/>
</dbReference>
<keyword evidence="11" id="KW-1185">Reference proteome</keyword>
<dbReference type="SUPFAM" id="SSF52540">
    <property type="entry name" value="P-loop containing nucleoside triphosphate hydrolases"/>
    <property type="match status" value="1"/>
</dbReference>
<dbReference type="InterPro" id="IPR027417">
    <property type="entry name" value="P-loop_NTPase"/>
</dbReference>
<evidence type="ECO:0000313" key="11">
    <source>
        <dbReference type="Proteomes" id="UP001500618"/>
    </source>
</evidence>
<evidence type="ECO:0000256" key="6">
    <source>
        <dbReference type="ARBA" id="ARBA00022840"/>
    </source>
</evidence>
<keyword evidence="4" id="KW-1003">Cell membrane</keyword>
<name>A0ABN2H2Y0_9ACTN</name>
<evidence type="ECO:0000313" key="10">
    <source>
        <dbReference type="EMBL" id="GAA1680649.1"/>
    </source>
</evidence>
<dbReference type="PANTHER" id="PTHR43166:SF9">
    <property type="entry name" value="GLUTAMATE_ASPARTATE IMPORT ATP-BINDING PROTEIN GLTL"/>
    <property type="match status" value="1"/>
</dbReference>